<dbReference type="SUPFAM" id="SSF55920">
    <property type="entry name" value="Creatinase/aminopeptidase"/>
    <property type="match status" value="1"/>
</dbReference>
<accession>A0A4Y7RCU3</accession>
<dbReference type="Pfam" id="PF01321">
    <property type="entry name" value="Creatinase_N"/>
    <property type="match status" value="1"/>
</dbReference>
<evidence type="ECO:0000256" key="3">
    <source>
        <dbReference type="ARBA" id="ARBA00022801"/>
    </source>
</evidence>
<dbReference type="GO" id="GO:0008235">
    <property type="term" value="F:metalloexopeptidase activity"/>
    <property type="evidence" value="ECO:0007669"/>
    <property type="project" value="UniProtKB-ARBA"/>
</dbReference>
<dbReference type="Proteomes" id="UP000298324">
    <property type="component" value="Unassembled WGS sequence"/>
</dbReference>
<sequence>MQERVKRLQGLFDVNGVDAFYVTAPENRYYLSGFSGTSGALLLCRNNSYLITDFRYTSQASQECPGFEIIEAPGNGIEALAGLCRKDHVSQLGCEGDNLTYAQFQALRQVLTSVELKPVSGVVEGLRLHKDAYELRCIEEAVRIADRAFARITAIIRPGVSEVEIALELEFLIRRLGADGIGFATIVASGTRSALPHGVASAKIIEAGDLVTLDFGAVYRGYHSDITRTVAVGQGTPRQEDIYNIVLEAQMSAIAAVKAGVRTSEVDRAARDIIKKNGYGDYFGHGTGHGLGLNIHEGPRLSAKDDTVLQAGMAVTVEPGIYLPGWGGIRIEDTVLVENGGRRVLTRSPKDRLLSL</sequence>
<keyword evidence="2" id="KW-0479">Metal-binding</keyword>
<dbReference type="Gene3D" id="3.90.230.10">
    <property type="entry name" value="Creatinase/methionine aminopeptidase superfamily"/>
    <property type="match status" value="1"/>
</dbReference>
<dbReference type="InterPro" id="IPR001714">
    <property type="entry name" value="Pept_M24_MAP"/>
</dbReference>
<dbReference type="AlphaFoldDB" id="A0A4Y7RCU3"/>
<organism evidence="6 7">
    <name type="scientific">Pelotomaculum schinkii</name>
    <dbReference type="NCBI Taxonomy" id="78350"/>
    <lineage>
        <taxon>Bacteria</taxon>
        <taxon>Bacillati</taxon>
        <taxon>Bacillota</taxon>
        <taxon>Clostridia</taxon>
        <taxon>Eubacteriales</taxon>
        <taxon>Desulfotomaculaceae</taxon>
        <taxon>Pelotomaculum</taxon>
    </lineage>
</organism>
<evidence type="ECO:0000259" key="5">
    <source>
        <dbReference type="Pfam" id="PF01321"/>
    </source>
</evidence>
<dbReference type="RefSeq" id="WP_134216903.1">
    <property type="nucleotide sequence ID" value="NZ_QFGA01000001.1"/>
</dbReference>
<evidence type="ECO:0000313" key="7">
    <source>
        <dbReference type="Proteomes" id="UP000298324"/>
    </source>
</evidence>
<dbReference type="InterPro" id="IPR000587">
    <property type="entry name" value="Creatinase_N"/>
</dbReference>
<dbReference type="Pfam" id="PF00557">
    <property type="entry name" value="Peptidase_M24"/>
    <property type="match status" value="1"/>
</dbReference>
<proteinExistence type="inferred from homology"/>
<dbReference type="InterPro" id="IPR050659">
    <property type="entry name" value="Peptidase_M24B"/>
</dbReference>
<dbReference type="CDD" id="cd01092">
    <property type="entry name" value="APP-like"/>
    <property type="match status" value="1"/>
</dbReference>
<gene>
    <name evidence="6" type="ORF">Psch_00178</name>
</gene>
<dbReference type="Gene3D" id="3.40.350.10">
    <property type="entry name" value="Creatinase/prolidase N-terminal domain"/>
    <property type="match status" value="1"/>
</dbReference>
<dbReference type="GO" id="GO:0004177">
    <property type="term" value="F:aminopeptidase activity"/>
    <property type="evidence" value="ECO:0007669"/>
    <property type="project" value="UniProtKB-ARBA"/>
</dbReference>
<dbReference type="PANTHER" id="PTHR46112">
    <property type="entry name" value="AMINOPEPTIDASE"/>
    <property type="match status" value="1"/>
</dbReference>
<comment type="similarity">
    <text evidence="1">Belongs to the peptidase M24B family.</text>
</comment>
<dbReference type="EC" id="3.4.-.-" evidence="6"/>
<reference evidence="6 7" key="1">
    <citation type="journal article" date="2018" name="Environ. Microbiol.">
        <title>Novel energy conservation strategies and behaviour of Pelotomaculum schinkii driving syntrophic propionate catabolism.</title>
        <authorList>
            <person name="Hidalgo-Ahumada C.A.P."/>
            <person name="Nobu M.K."/>
            <person name="Narihiro T."/>
            <person name="Tamaki H."/>
            <person name="Liu W.T."/>
            <person name="Kamagata Y."/>
            <person name="Stams A.J.M."/>
            <person name="Imachi H."/>
            <person name="Sousa D.Z."/>
        </authorList>
    </citation>
    <scope>NUCLEOTIDE SEQUENCE [LARGE SCALE GENOMIC DNA]</scope>
    <source>
        <strain evidence="6 7">HH</strain>
    </source>
</reference>
<dbReference type="GO" id="GO:0046872">
    <property type="term" value="F:metal ion binding"/>
    <property type="evidence" value="ECO:0007669"/>
    <property type="project" value="UniProtKB-KW"/>
</dbReference>
<dbReference type="InterPro" id="IPR000994">
    <property type="entry name" value="Pept_M24"/>
</dbReference>
<dbReference type="SUPFAM" id="SSF53092">
    <property type="entry name" value="Creatinase/prolidase N-terminal domain"/>
    <property type="match status" value="1"/>
</dbReference>
<dbReference type="InterPro" id="IPR029149">
    <property type="entry name" value="Creatin/AminoP/Spt16_N"/>
</dbReference>
<evidence type="ECO:0000256" key="2">
    <source>
        <dbReference type="ARBA" id="ARBA00022723"/>
    </source>
</evidence>
<dbReference type="PROSITE" id="PS00491">
    <property type="entry name" value="PROLINE_PEPTIDASE"/>
    <property type="match status" value="1"/>
</dbReference>
<feature type="domain" description="Creatinase N-terminal" evidence="5">
    <location>
        <begin position="4"/>
        <end position="128"/>
    </location>
</feature>
<keyword evidence="3 6" id="KW-0378">Hydrolase</keyword>
<comment type="caution">
    <text evidence="6">The sequence shown here is derived from an EMBL/GenBank/DDBJ whole genome shotgun (WGS) entry which is preliminary data.</text>
</comment>
<dbReference type="EMBL" id="QFGA01000001">
    <property type="protein sequence ID" value="TEB06646.1"/>
    <property type="molecule type" value="Genomic_DNA"/>
</dbReference>
<feature type="domain" description="Peptidase M24" evidence="4">
    <location>
        <begin position="137"/>
        <end position="338"/>
    </location>
</feature>
<dbReference type="InterPro" id="IPR001131">
    <property type="entry name" value="Peptidase_M24B_aminopep-P_CS"/>
</dbReference>
<dbReference type="PRINTS" id="PR00599">
    <property type="entry name" value="MAPEPTIDASE"/>
</dbReference>
<name>A0A4Y7RCU3_9FIRM</name>
<dbReference type="PANTHER" id="PTHR46112:SF3">
    <property type="entry name" value="AMINOPEPTIDASE YPDF"/>
    <property type="match status" value="1"/>
</dbReference>
<dbReference type="FunFam" id="3.90.230.10:FF:000014">
    <property type="entry name" value="Aminopeptidase P family protein"/>
    <property type="match status" value="1"/>
</dbReference>
<protein>
    <submittedName>
        <fullName evidence="6">Putative peptidase</fullName>
        <ecNumber evidence="6">3.4.-.-</ecNumber>
    </submittedName>
</protein>
<evidence type="ECO:0000313" key="6">
    <source>
        <dbReference type="EMBL" id="TEB06646.1"/>
    </source>
</evidence>
<evidence type="ECO:0000259" key="4">
    <source>
        <dbReference type="Pfam" id="PF00557"/>
    </source>
</evidence>
<evidence type="ECO:0000256" key="1">
    <source>
        <dbReference type="ARBA" id="ARBA00008766"/>
    </source>
</evidence>
<dbReference type="InterPro" id="IPR036005">
    <property type="entry name" value="Creatinase/aminopeptidase-like"/>
</dbReference>
<keyword evidence="7" id="KW-1185">Reference proteome</keyword>